<dbReference type="AlphaFoldDB" id="A0A6I6MVL9"/>
<protein>
    <submittedName>
        <fullName evidence="1">Uncharacterized protein</fullName>
    </submittedName>
</protein>
<gene>
    <name evidence="1" type="ORF">GQF42_02360</name>
</gene>
<dbReference type="Pfam" id="PF19691">
    <property type="entry name" value="DUF6192"/>
    <property type="match status" value="1"/>
</dbReference>
<sequence length="50" mass="5584">MRDLVVDQQVAAQVATDLLRRPSVAFKAMTDNTARHQVNHVQVEQARPAT</sequence>
<evidence type="ECO:0000313" key="1">
    <source>
        <dbReference type="EMBL" id="QHA02301.1"/>
    </source>
</evidence>
<dbReference type="EMBL" id="CP047020">
    <property type="protein sequence ID" value="QHA02301.1"/>
    <property type="molecule type" value="Genomic_DNA"/>
</dbReference>
<evidence type="ECO:0000313" key="2">
    <source>
        <dbReference type="Proteomes" id="UP000436138"/>
    </source>
</evidence>
<name>A0A6I6MVL9_9ACTN</name>
<accession>A0A6I6MVL9</accession>
<keyword evidence="2" id="KW-1185">Reference proteome</keyword>
<dbReference type="RefSeq" id="WP_158917174.1">
    <property type="nucleotide sequence ID" value="NZ_CP047020.1"/>
</dbReference>
<dbReference type="InterPro" id="IPR045683">
    <property type="entry name" value="DUF6192"/>
</dbReference>
<organism evidence="1 2">
    <name type="scientific">Streptomyces broussonetiae</name>
    <dbReference type="NCBI Taxonomy" id="2686304"/>
    <lineage>
        <taxon>Bacteria</taxon>
        <taxon>Bacillati</taxon>
        <taxon>Actinomycetota</taxon>
        <taxon>Actinomycetes</taxon>
        <taxon>Kitasatosporales</taxon>
        <taxon>Streptomycetaceae</taxon>
        <taxon>Streptomyces</taxon>
    </lineage>
</organism>
<proteinExistence type="predicted"/>
<reference evidence="1 2" key="1">
    <citation type="submission" date="2019-12" db="EMBL/GenBank/DDBJ databases">
        <title>Streptomyces sp. strain T44 isolated from rhizosphere soil of Broussonetia papyrifera.</title>
        <authorList>
            <person name="Mo P."/>
        </authorList>
    </citation>
    <scope>NUCLEOTIDE SEQUENCE [LARGE SCALE GENOMIC DNA]</scope>
    <source>
        <strain evidence="1 2">T44</strain>
    </source>
</reference>
<dbReference type="KEGG" id="sbro:GQF42_02360"/>
<dbReference type="Proteomes" id="UP000436138">
    <property type="component" value="Chromosome"/>
</dbReference>